<dbReference type="PROSITE" id="PS50893">
    <property type="entry name" value="ABC_TRANSPORTER_2"/>
    <property type="match status" value="1"/>
</dbReference>
<dbReference type="PROSITE" id="PS50929">
    <property type="entry name" value="ABC_TM1F"/>
    <property type="match status" value="1"/>
</dbReference>
<feature type="transmembrane region" description="Helical" evidence="8">
    <location>
        <begin position="40"/>
        <end position="61"/>
    </location>
</feature>
<dbReference type="AlphaFoldDB" id="A0A9D2SN59"/>
<feature type="transmembrane region" description="Helical" evidence="8">
    <location>
        <begin position="143"/>
        <end position="162"/>
    </location>
</feature>
<comment type="caution">
    <text evidence="11">The sequence shown here is derived from an EMBL/GenBank/DDBJ whole genome shotgun (WGS) entry which is preliminary data.</text>
</comment>
<proteinExistence type="predicted"/>
<dbReference type="InterPro" id="IPR027417">
    <property type="entry name" value="P-loop_NTPase"/>
</dbReference>
<dbReference type="GO" id="GO:0140359">
    <property type="term" value="F:ABC-type transporter activity"/>
    <property type="evidence" value="ECO:0007669"/>
    <property type="project" value="InterPro"/>
</dbReference>
<dbReference type="InterPro" id="IPR011527">
    <property type="entry name" value="ABC1_TM_dom"/>
</dbReference>
<dbReference type="EMBL" id="DWWU01000027">
    <property type="protein sequence ID" value="HJC15462.1"/>
    <property type="molecule type" value="Genomic_DNA"/>
</dbReference>
<accession>A0A9D2SN59</accession>
<dbReference type="Gene3D" id="3.40.50.300">
    <property type="entry name" value="P-loop containing nucleotide triphosphate hydrolases"/>
    <property type="match status" value="1"/>
</dbReference>
<keyword evidence="5 8" id="KW-1133">Transmembrane helix</keyword>
<evidence type="ECO:0000313" key="11">
    <source>
        <dbReference type="EMBL" id="HJC15462.1"/>
    </source>
</evidence>
<dbReference type="PROSITE" id="PS00211">
    <property type="entry name" value="ABC_TRANSPORTER_1"/>
    <property type="match status" value="1"/>
</dbReference>
<dbReference type="PANTHER" id="PTHR24221">
    <property type="entry name" value="ATP-BINDING CASSETTE SUB-FAMILY B"/>
    <property type="match status" value="1"/>
</dbReference>
<evidence type="ECO:0000313" key="12">
    <source>
        <dbReference type="Proteomes" id="UP000823849"/>
    </source>
</evidence>
<keyword evidence="6 8" id="KW-0472">Membrane</keyword>
<dbReference type="SMART" id="SM00382">
    <property type="entry name" value="AAA"/>
    <property type="match status" value="1"/>
</dbReference>
<dbReference type="CDD" id="cd03228">
    <property type="entry name" value="ABCC_MRP_Like"/>
    <property type="match status" value="1"/>
</dbReference>
<dbReference type="Proteomes" id="UP000823849">
    <property type="component" value="Unassembled WGS sequence"/>
</dbReference>
<dbReference type="InterPro" id="IPR039421">
    <property type="entry name" value="Type_1_exporter"/>
</dbReference>
<dbReference type="SUPFAM" id="SSF90123">
    <property type="entry name" value="ABC transporter transmembrane region"/>
    <property type="match status" value="1"/>
</dbReference>
<dbReference type="Gene3D" id="1.20.1560.10">
    <property type="entry name" value="ABC transporter type 1, transmembrane domain"/>
    <property type="match status" value="1"/>
</dbReference>
<dbReference type="InterPro" id="IPR003593">
    <property type="entry name" value="AAA+_ATPase"/>
</dbReference>
<comment type="subcellular location">
    <subcellularLocation>
        <location evidence="1">Cell membrane</location>
        <topology evidence="1">Multi-pass membrane protein</topology>
    </subcellularLocation>
</comment>
<protein>
    <submittedName>
        <fullName evidence="11">ABC transporter ATP-binding protein/permease</fullName>
    </submittedName>
</protein>
<feature type="coiled-coil region" evidence="7">
    <location>
        <begin position="285"/>
        <end position="312"/>
    </location>
</feature>
<evidence type="ECO:0000256" key="4">
    <source>
        <dbReference type="ARBA" id="ARBA00022840"/>
    </source>
</evidence>
<keyword evidence="4 11" id="KW-0067">ATP-binding</keyword>
<dbReference type="GO" id="GO:0005886">
    <property type="term" value="C:plasma membrane"/>
    <property type="evidence" value="ECO:0007669"/>
    <property type="project" value="UniProtKB-SubCell"/>
</dbReference>
<dbReference type="InterPro" id="IPR003439">
    <property type="entry name" value="ABC_transporter-like_ATP-bd"/>
</dbReference>
<evidence type="ECO:0000256" key="2">
    <source>
        <dbReference type="ARBA" id="ARBA00022692"/>
    </source>
</evidence>
<dbReference type="GO" id="GO:0016887">
    <property type="term" value="F:ATP hydrolysis activity"/>
    <property type="evidence" value="ECO:0007669"/>
    <property type="project" value="InterPro"/>
</dbReference>
<keyword evidence="2 8" id="KW-0812">Transmembrane</keyword>
<evidence type="ECO:0000256" key="5">
    <source>
        <dbReference type="ARBA" id="ARBA00022989"/>
    </source>
</evidence>
<evidence type="ECO:0000259" key="10">
    <source>
        <dbReference type="PROSITE" id="PS50929"/>
    </source>
</evidence>
<reference evidence="11" key="1">
    <citation type="journal article" date="2021" name="PeerJ">
        <title>Extensive microbial diversity within the chicken gut microbiome revealed by metagenomics and culture.</title>
        <authorList>
            <person name="Gilroy R."/>
            <person name="Ravi A."/>
            <person name="Getino M."/>
            <person name="Pursley I."/>
            <person name="Horton D.L."/>
            <person name="Alikhan N.F."/>
            <person name="Baker D."/>
            <person name="Gharbi K."/>
            <person name="Hall N."/>
            <person name="Watson M."/>
            <person name="Adriaenssens E.M."/>
            <person name="Foster-Nyarko E."/>
            <person name="Jarju S."/>
            <person name="Secka A."/>
            <person name="Antonio M."/>
            <person name="Oren A."/>
            <person name="Chaudhuri R.R."/>
            <person name="La Ragione R."/>
            <person name="Hildebrand F."/>
            <person name="Pallen M.J."/>
        </authorList>
    </citation>
    <scope>NUCLEOTIDE SEQUENCE</scope>
    <source>
        <strain evidence="11">CHK185-5351</strain>
    </source>
</reference>
<gene>
    <name evidence="11" type="ORF">H9705_06495</name>
</gene>
<keyword evidence="7" id="KW-0175">Coiled coil</keyword>
<dbReference type="GO" id="GO:0005524">
    <property type="term" value="F:ATP binding"/>
    <property type="evidence" value="ECO:0007669"/>
    <property type="project" value="UniProtKB-KW"/>
</dbReference>
<sequence length="545" mass="61812">MKRKFLICLAVLVVYTGSSVLQQYCIKDLVDFAAVGNGPALIRSLCVLALLFLVYIAGAGIRPLVENRYKNQVQHMLRTRLISSLRNHSVSEFTPDKRSAHLSVLNNDVSMICQDYYMTGLDLAGCGMTVLFSIAALCAIHPVMAVIIFAGCLLMTLNPNLFTKESQKRRLTYTSCLKNLNQTITDFMAGIAVVRSYDYEDYLQEKMMQESREISLTDYRSAKIRMYINLIGTVLQCLQMFLIILVGILFILQGSMTAGGLLAAMQFHNVIAMPITLFAELWNTRSNGRALLEKFEKEYQAYQKEERQTSSRLKKVNEIQVKDLCYQVGEHEILKQISLTLDVHKKYLLVGKSGSGKSSLLRLIGKLDENYSGNITIGGQDLRQVSLGEFCRYVTTVFQDAYLFQQDLLSNITLNKEYPQEKISGLLGKLKLEKLWDRWRQQALDQDSIQSFSGGEKQRVALARALIRETPFYLMDEVTASVDQETRNVIEELLLSGPFGFLFVSHNPRPENLARYDCILLMEDGRIQAAGSYQEIKNILMKEEC</sequence>
<dbReference type="InterPro" id="IPR036640">
    <property type="entry name" value="ABC1_TM_sf"/>
</dbReference>
<dbReference type="SUPFAM" id="SSF52540">
    <property type="entry name" value="P-loop containing nucleoside triphosphate hydrolases"/>
    <property type="match status" value="1"/>
</dbReference>
<evidence type="ECO:0000256" key="7">
    <source>
        <dbReference type="SAM" id="Coils"/>
    </source>
</evidence>
<evidence type="ECO:0000256" key="6">
    <source>
        <dbReference type="ARBA" id="ARBA00023136"/>
    </source>
</evidence>
<feature type="transmembrane region" description="Helical" evidence="8">
    <location>
        <begin position="227"/>
        <end position="252"/>
    </location>
</feature>
<evidence type="ECO:0000259" key="9">
    <source>
        <dbReference type="PROSITE" id="PS50893"/>
    </source>
</evidence>
<evidence type="ECO:0000256" key="8">
    <source>
        <dbReference type="SAM" id="Phobius"/>
    </source>
</evidence>
<dbReference type="CDD" id="cd07346">
    <property type="entry name" value="ABC_6TM_exporters"/>
    <property type="match status" value="1"/>
</dbReference>
<dbReference type="Pfam" id="PF00005">
    <property type="entry name" value="ABC_tran"/>
    <property type="match status" value="1"/>
</dbReference>
<reference evidence="11" key="2">
    <citation type="submission" date="2021-04" db="EMBL/GenBank/DDBJ databases">
        <authorList>
            <person name="Gilroy R."/>
        </authorList>
    </citation>
    <scope>NUCLEOTIDE SEQUENCE</scope>
    <source>
        <strain evidence="11">CHK185-5351</strain>
    </source>
</reference>
<evidence type="ECO:0000256" key="1">
    <source>
        <dbReference type="ARBA" id="ARBA00004651"/>
    </source>
</evidence>
<organism evidence="11 12">
    <name type="scientific">Candidatus Fusicatenibacter intestinigallinarum</name>
    <dbReference type="NCBI Taxonomy" id="2838598"/>
    <lineage>
        <taxon>Bacteria</taxon>
        <taxon>Bacillati</taxon>
        <taxon>Bacillota</taxon>
        <taxon>Clostridia</taxon>
        <taxon>Lachnospirales</taxon>
        <taxon>Lachnospiraceae</taxon>
        <taxon>Fusicatenibacter</taxon>
    </lineage>
</organism>
<feature type="domain" description="ABC transmembrane type-1" evidence="10">
    <location>
        <begin position="6"/>
        <end position="287"/>
    </location>
</feature>
<dbReference type="InterPro" id="IPR017871">
    <property type="entry name" value="ABC_transporter-like_CS"/>
</dbReference>
<dbReference type="GO" id="GO:0034040">
    <property type="term" value="F:ATPase-coupled lipid transmembrane transporter activity"/>
    <property type="evidence" value="ECO:0007669"/>
    <property type="project" value="TreeGrafter"/>
</dbReference>
<feature type="transmembrane region" description="Helical" evidence="8">
    <location>
        <begin position="116"/>
        <end position="137"/>
    </location>
</feature>
<name>A0A9D2SN59_9FIRM</name>
<keyword evidence="3" id="KW-0547">Nucleotide-binding</keyword>
<dbReference type="Pfam" id="PF00664">
    <property type="entry name" value="ABC_membrane"/>
    <property type="match status" value="1"/>
</dbReference>
<evidence type="ECO:0000256" key="3">
    <source>
        <dbReference type="ARBA" id="ARBA00022741"/>
    </source>
</evidence>
<dbReference type="PANTHER" id="PTHR24221:SF654">
    <property type="entry name" value="ATP-BINDING CASSETTE SUB-FAMILY B MEMBER 6"/>
    <property type="match status" value="1"/>
</dbReference>
<feature type="domain" description="ABC transporter" evidence="9">
    <location>
        <begin position="319"/>
        <end position="544"/>
    </location>
</feature>